<dbReference type="InterPro" id="IPR051343">
    <property type="entry name" value="G-type_lectin_kinases/EP1-like"/>
</dbReference>
<reference evidence="4 5" key="1">
    <citation type="submission" date="2018-03" db="EMBL/GenBank/DDBJ databases">
        <title>Bacteriophage NCPPB3778 and a type I-E CRISPR drive the evolution of the US Biological Select Agent, Rathayibacter toxicus.</title>
        <authorList>
            <person name="Davis E.W.II."/>
            <person name="Tabima J.F."/>
            <person name="Weisberg A.J."/>
            <person name="Dantas Lopes L."/>
            <person name="Wiseman M.S."/>
            <person name="Wiseman M.S."/>
            <person name="Pupko T."/>
            <person name="Belcher M.S."/>
            <person name="Sechler A.J."/>
            <person name="Tancos M.A."/>
            <person name="Schroeder B.K."/>
            <person name="Murray T.D."/>
            <person name="Luster D.G."/>
            <person name="Schneider W.L."/>
            <person name="Rogers E."/>
            <person name="Andreote F.D."/>
            <person name="Grunwald N.J."/>
            <person name="Putnam M.L."/>
            <person name="Chang J.H."/>
        </authorList>
    </citation>
    <scope>NUCLEOTIDE SEQUENCE [LARGE SCALE GENOMIC DNA]</scope>
    <source>
        <strain evidence="4 5">DSM 15932</strain>
    </source>
</reference>
<dbReference type="KEGG" id="rfs:C1I64_03885"/>
<feature type="compositionally biased region" description="Low complexity" evidence="2">
    <location>
        <begin position="11"/>
        <end position="27"/>
    </location>
</feature>
<evidence type="ECO:0000256" key="2">
    <source>
        <dbReference type="SAM" id="MobiDB-lite"/>
    </source>
</evidence>
<dbReference type="AlphaFoldDB" id="A0A3T0SY62"/>
<gene>
    <name evidence="4" type="ORF">C1I64_03885</name>
</gene>
<accession>A0A3T0SY62</accession>
<evidence type="ECO:0000259" key="3">
    <source>
        <dbReference type="PROSITE" id="PS50927"/>
    </source>
</evidence>
<sequence>MPTSRERTAMTPPSSSRSTGASRSTGPSRFVGSGLVALVATGALLFTATPAFAEEAVQQTLSTSSADSAPALRTNADPQSRVAGAYYNALEGGEELAPGESIVSDSPGPAYEFVMQTDGNAVTYGPDGRVVYATGTAGRGDHLVMQTDGNVVIYSADDRPVWSTGTNDEPGAYLIIQQDGNLVVSRENGSPAWASSVNGRIAEPATDTLFTGETLRGGHRLTSADGRFRAEMQTDGNFVGYGPQGVVWTTGTRGAGNRLVLQSDGNAVIYGPDGSVQWSSGTRGSDLRLGINNAGSLIIVDQVDTVLWTSQAQLPGSSLYAENGLAAGSLLRSANGVYRAVMQGDGNFVVSGRSGPIWSTVTSGAGSSFNLYEDGFMAVVRGDGAGTWTVTPRAGAVAPFRLVMQDDGNLVEYDGRNQAVWASR</sequence>
<organism evidence="4 5">
    <name type="scientific">Rathayibacter festucae DSM 15932</name>
    <dbReference type="NCBI Taxonomy" id="1328866"/>
    <lineage>
        <taxon>Bacteria</taxon>
        <taxon>Bacillati</taxon>
        <taxon>Actinomycetota</taxon>
        <taxon>Actinomycetes</taxon>
        <taxon>Micrococcales</taxon>
        <taxon>Microbacteriaceae</taxon>
        <taxon>Rathayibacter</taxon>
    </lineage>
</organism>
<dbReference type="EMBL" id="CP028137">
    <property type="protein sequence ID" value="AZZ51270.1"/>
    <property type="molecule type" value="Genomic_DNA"/>
</dbReference>
<dbReference type="Proteomes" id="UP000285317">
    <property type="component" value="Chromosome"/>
</dbReference>
<dbReference type="SMART" id="SM00108">
    <property type="entry name" value="B_lectin"/>
    <property type="match status" value="3"/>
</dbReference>
<feature type="domain" description="Bulb-type lectin" evidence="3">
    <location>
        <begin position="316"/>
        <end position="424"/>
    </location>
</feature>
<dbReference type="PANTHER" id="PTHR47976">
    <property type="entry name" value="G-TYPE LECTIN S-RECEPTOR-LIKE SERINE/THREONINE-PROTEIN KINASE SD2-5"/>
    <property type="match status" value="1"/>
</dbReference>
<dbReference type="InterPro" id="IPR001480">
    <property type="entry name" value="Bulb-type_lectin_dom"/>
</dbReference>
<proteinExistence type="predicted"/>
<dbReference type="PROSITE" id="PS50927">
    <property type="entry name" value="BULB_LECTIN"/>
    <property type="match status" value="3"/>
</dbReference>
<protein>
    <recommendedName>
        <fullName evidence="3">Bulb-type lectin domain-containing protein</fullName>
    </recommendedName>
</protein>
<dbReference type="Gene3D" id="2.90.10.10">
    <property type="entry name" value="Bulb-type lectin domain"/>
    <property type="match status" value="4"/>
</dbReference>
<feature type="domain" description="Bulb-type lectin" evidence="3">
    <location>
        <begin position="206"/>
        <end position="312"/>
    </location>
</feature>
<feature type="region of interest" description="Disordered" evidence="2">
    <location>
        <begin position="1"/>
        <end position="27"/>
    </location>
</feature>
<evidence type="ECO:0000256" key="1">
    <source>
        <dbReference type="ARBA" id="ARBA00022729"/>
    </source>
</evidence>
<dbReference type="SUPFAM" id="SSF51110">
    <property type="entry name" value="alpha-D-mannose-specific plant lectins"/>
    <property type="match status" value="3"/>
</dbReference>
<evidence type="ECO:0000313" key="4">
    <source>
        <dbReference type="EMBL" id="AZZ51270.1"/>
    </source>
</evidence>
<dbReference type="Gene3D" id="2.90.10.30">
    <property type="match status" value="2"/>
</dbReference>
<dbReference type="InterPro" id="IPR036426">
    <property type="entry name" value="Bulb-type_lectin_dom_sf"/>
</dbReference>
<name>A0A3T0SY62_9MICO</name>
<feature type="domain" description="Bulb-type lectin" evidence="3">
    <location>
        <begin position="87"/>
        <end position="197"/>
    </location>
</feature>
<dbReference type="PANTHER" id="PTHR47976:SF116">
    <property type="entry name" value="RECEPTOR-LIKE SERINE_THREONINE-PROTEIN KINASE"/>
    <property type="match status" value="1"/>
</dbReference>
<keyword evidence="1" id="KW-0732">Signal</keyword>
<evidence type="ECO:0000313" key="5">
    <source>
        <dbReference type="Proteomes" id="UP000285317"/>
    </source>
</evidence>